<evidence type="ECO:0000313" key="1">
    <source>
        <dbReference type="EMBL" id="KAJ7765646.1"/>
    </source>
</evidence>
<dbReference type="Proteomes" id="UP001215598">
    <property type="component" value="Unassembled WGS sequence"/>
</dbReference>
<reference evidence="1" key="1">
    <citation type="submission" date="2023-03" db="EMBL/GenBank/DDBJ databases">
        <title>Massive genome expansion in bonnet fungi (Mycena s.s.) driven by repeated elements and novel gene families across ecological guilds.</title>
        <authorList>
            <consortium name="Lawrence Berkeley National Laboratory"/>
            <person name="Harder C.B."/>
            <person name="Miyauchi S."/>
            <person name="Viragh M."/>
            <person name="Kuo A."/>
            <person name="Thoen E."/>
            <person name="Andreopoulos B."/>
            <person name="Lu D."/>
            <person name="Skrede I."/>
            <person name="Drula E."/>
            <person name="Henrissat B."/>
            <person name="Morin E."/>
            <person name="Kohler A."/>
            <person name="Barry K."/>
            <person name="LaButti K."/>
            <person name="Morin E."/>
            <person name="Salamov A."/>
            <person name="Lipzen A."/>
            <person name="Mereny Z."/>
            <person name="Hegedus B."/>
            <person name="Baldrian P."/>
            <person name="Stursova M."/>
            <person name="Weitz H."/>
            <person name="Taylor A."/>
            <person name="Grigoriev I.V."/>
            <person name="Nagy L.G."/>
            <person name="Martin F."/>
            <person name="Kauserud H."/>
        </authorList>
    </citation>
    <scope>NUCLEOTIDE SEQUENCE</scope>
    <source>
        <strain evidence="1">CBHHK182m</strain>
    </source>
</reference>
<organism evidence="1 2">
    <name type="scientific">Mycena metata</name>
    <dbReference type="NCBI Taxonomy" id="1033252"/>
    <lineage>
        <taxon>Eukaryota</taxon>
        <taxon>Fungi</taxon>
        <taxon>Dikarya</taxon>
        <taxon>Basidiomycota</taxon>
        <taxon>Agaricomycotina</taxon>
        <taxon>Agaricomycetes</taxon>
        <taxon>Agaricomycetidae</taxon>
        <taxon>Agaricales</taxon>
        <taxon>Marasmiineae</taxon>
        <taxon>Mycenaceae</taxon>
        <taxon>Mycena</taxon>
    </lineage>
</organism>
<dbReference type="EMBL" id="JARKIB010000025">
    <property type="protein sequence ID" value="KAJ7765646.1"/>
    <property type="molecule type" value="Genomic_DNA"/>
</dbReference>
<keyword evidence="2" id="KW-1185">Reference proteome</keyword>
<proteinExistence type="predicted"/>
<gene>
    <name evidence="1" type="ORF">B0H16DRAFT_1454215</name>
</gene>
<accession>A0AAD7JIQ2</accession>
<dbReference type="AlphaFoldDB" id="A0AAD7JIQ2"/>
<comment type="caution">
    <text evidence="1">The sequence shown here is derived from an EMBL/GenBank/DDBJ whole genome shotgun (WGS) entry which is preliminary data.</text>
</comment>
<protein>
    <submittedName>
        <fullName evidence="1">Uncharacterized protein</fullName>
    </submittedName>
</protein>
<sequence length="251" mass="27298">MSTPAPRRARTVERILHQLHPLPPRPSPTSSPSPAYSAALVPASLIVLCISRVSFLHPCLPASSPTRARTVRNPALVYRLRGFAPALASGLGARQTSRAREPNRRKCGLDLARAASASTGAFPPFPPRFASILLLSHLPVCIPYYYRNLKEWRGRGQARQSKSSGGFKNENTKKPVPRIRRKISSAFIFADVGFEACTTGQSENERNFSAGAGAGCLYLEGNRVERGDGVGSFWVEGGIFCCKFEICTPSK</sequence>
<name>A0AAD7JIQ2_9AGAR</name>
<evidence type="ECO:0000313" key="2">
    <source>
        <dbReference type="Proteomes" id="UP001215598"/>
    </source>
</evidence>